<proteinExistence type="predicted"/>
<dbReference type="AlphaFoldDB" id="A0A0N5CT65"/>
<reference evidence="4" key="1">
    <citation type="submission" date="2017-02" db="UniProtKB">
        <authorList>
            <consortium name="WormBaseParasite"/>
        </authorList>
    </citation>
    <scope>IDENTIFICATION</scope>
</reference>
<organism evidence="4">
    <name type="scientific">Thelazia callipaeda</name>
    <name type="common">Oriental eyeworm</name>
    <name type="synonym">Parasitic nematode</name>
    <dbReference type="NCBI Taxonomy" id="103827"/>
    <lineage>
        <taxon>Eukaryota</taxon>
        <taxon>Metazoa</taxon>
        <taxon>Ecdysozoa</taxon>
        <taxon>Nematoda</taxon>
        <taxon>Chromadorea</taxon>
        <taxon>Rhabditida</taxon>
        <taxon>Spirurina</taxon>
        <taxon>Spiruromorpha</taxon>
        <taxon>Thelazioidea</taxon>
        <taxon>Thelaziidae</taxon>
        <taxon>Thelazia</taxon>
    </lineage>
</organism>
<dbReference type="InterPro" id="IPR002557">
    <property type="entry name" value="Chitin-bd_dom"/>
</dbReference>
<name>A0A0N5CT65_THECL</name>
<evidence type="ECO:0000313" key="4">
    <source>
        <dbReference type="WBParaSite" id="TCLT_0000342301-mRNA-1"/>
    </source>
</evidence>
<dbReference type="Proteomes" id="UP000276776">
    <property type="component" value="Unassembled WGS sequence"/>
</dbReference>
<dbReference type="SUPFAM" id="SSF57625">
    <property type="entry name" value="Invertebrate chitin-binding proteins"/>
    <property type="match status" value="1"/>
</dbReference>
<protein>
    <submittedName>
        <fullName evidence="4">Chitin-binding type-2 domain-containing protein</fullName>
    </submittedName>
</protein>
<dbReference type="GO" id="GO:0008061">
    <property type="term" value="F:chitin binding"/>
    <property type="evidence" value="ECO:0007669"/>
    <property type="project" value="InterPro"/>
</dbReference>
<evidence type="ECO:0000313" key="2">
    <source>
        <dbReference type="EMBL" id="VDM99873.1"/>
    </source>
</evidence>
<evidence type="ECO:0000259" key="1">
    <source>
        <dbReference type="Pfam" id="PF01607"/>
    </source>
</evidence>
<sequence length="107" mass="11783">MSAGHPSGVGIMFMRSTTNMLCPNLFGTFPDPSNSQNYIHCSYGVMQVIVCPQRCFYNDGIKGCSPQSSSSVTTNNLQLPLLILPENFGRQFIKDFNKFQPSAPVQS</sequence>
<dbReference type="GO" id="GO:0005576">
    <property type="term" value="C:extracellular region"/>
    <property type="evidence" value="ECO:0007669"/>
    <property type="project" value="InterPro"/>
</dbReference>
<gene>
    <name evidence="2" type="ORF">TCLT_LOCUS3416</name>
</gene>
<dbReference type="EMBL" id="UYYF01001442">
    <property type="protein sequence ID" value="VDM99873.1"/>
    <property type="molecule type" value="Genomic_DNA"/>
</dbReference>
<feature type="domain" description="Chitin-binding type-2" evidence="1">
    <location>
        <begin position="22"/>
        <end position="69"/>
    </location>
</feature>
<dbReference type="WBParaSite" id="TCLT_0000342301-mRNA-1">
    <property type="protein sequence ID" value="TCLT_0000342301-mRNA-1"/>
    <property type="gene ID" value="TCLT_0000342301"/>
</dbReference>
<keyword evidence="3" id="KW-1185">Reference proteome</keyword>
<dbReference type="InterPro" id="IPR036508">
    <property type="entry name" value="Chitin-bd_dom_sf"/>
</dbReference>
<reference evidence="2 3" key="2">
    <citation type="submission" date="2018-11" db="EMBL/GenBank/DDBJ databases">
        <authorList>
            <consortium name="Pathogen Informatics"/>
        </authorList>
    </citation>
    <scope>NUCLEOTIDE SEQUENCE [LARGE SCALE GENOMIC DNA]</scope>
</reference>
<accession>A0A0N5CT65</accession>
<evidence type="ECO:0000313" key="3">
    <source>
        <dbReference type="Proteomes" id="UP000276776"/>
    </source>
</evidence>
<dbReference type="Pfam" id="PF01607">
    <property type="entry name" value="CBM_14"/>
    <property type="match status" value="1"/>
</dbReference>
<dbReference type="Gene3D" id="2.170.140.10">
    <property type="entry name" value="Chitin binding domain"/>
    <property type="match status" value="1"/>
</dbReference>